<dbReference type="EMBL" id="UINC01012850">
    <property type="protein sequence ID" value="SVA55875.1"/>
    <property type="molecule type" value="Genomic_DNA"/>
</dbReference>
<sequence length="30" mass="3501">MSGLEYDYIEVCINDVVDCCQEIEWESPDC</sequence>
<protein>
    <submittedName>
        <fullName evidence="1">Uncharacterized protein</fullName>
    </submittedName>
</protein>
<organism evidence="1">
    <name type="scientific">marine metagenome</name>
    <dbReference type="NCBI Taxonomy" id="408172"/>
    <lineage>
        <taxon>unclassified sequences</taxon>
        <taxon>metagenomes</taxon>
        <taxon>ecological metagenomes</taxon>
    </lineage>
</organism>
<reference evidence="1" key="1">
    <citation type="submission" date="2018-05" db="EMBL/GenBank/DDBJ databases">
        <authorList>
            <person name="Lanie J.A."/>
            <person name="Ng W.-L."/>
            <person name="Kazmierczak K.M."/>
            <person name="Andrzejewski T.M."/>
            <person name="Davidsen T.M."/>
            <person name="Wayne K.J."/>
            <person name="Tettelin H."/>
            <person name="Glass J.I."/>
            <person name="Rusch D."/>
            <person name="Podicherti R."/>
            <person name="Tsui H.-C.T."/>
            <person name="Winkler M.E."/>
        </authorList>
    </citation>
    <scope>NUCLEOTIDE SEQUENCE</scope>
</reference>
<accession>A0A381WTQ0</accession>
<proteinExistence type="predicted"/>
<name>A0A381WTQ0_9ZZZZ</name>
<evidence type="ECO:0000313" key="1">
    <source>
        <dbReference type="EMBL" id="SVA55875.1"/>
    </source>
</evidence>
<gene>
    <name evidence="1" type="ORF">METZ01_LOCUS108729</name>
</gene>
<dbReference type="AlphaFoldDB" id="A0A381WTQ0"/>